<organism evidence="2 3">
    <name type="scientific">Lactarius akahatsu</name>
    <dbReference type="NCBI Taxonomy" id="416441"/>
    <lineage>
        <taxon>Eukaryota</taxon>
        <taxon>Fungi</taxon>
        <taxon>Dikarya</taxon>
        <taxon>Basidiomycota</taxon>
        <taxon>Agaricomycotina</taxon>
        <taxon>Agaricomycetes</taxon>
        <taxon>Russulales</taxon>
        <taxon>Russulaceae</taxon>
        <taxon>Lactarius</taxon>
    </lineage>
</organism>
<dbReference type="Proteomes" id="UP001201163">
    <property type="component" value="Unassembled WGS sequence"/>
</dbReference>
<protein>
    <submittedName>
        <fullName evidence="2">Uncharacterized protein</fullName>
    </submittedName>
</protein>
<gene>
    <name evidence="2" type="ORF">EDB92DRAFT_2110736</name>
</gene>
<evidence type="ECO:0000313" key="2">
    <source>
        <dbReference type="EMBL" id="KAH9000081.1"/>
    </source>
</evidence>
<dbReference type="AlphaFoldDB" id="A0AAD4LRP9"/>
<feature type="region of interest" description="Disordered" evidence="1">
    <location>
        <begin position="8"/>
        <end position="42"/>
    </location>
</feature>
<evidence type="ECO:0000256" key="1">
    <source>
        <dbReference type="SAM" id="MobiDB-lite"/>
    </source>
</evidence>
<feature type="compositionally biased region" description="Low complexity" evidence="1">
    <location>
        <begin position="274"/>
        <end position="287"/>
    </location>
</feature>
<feature type="region of interest" description="Disordered" evidence="1">
    <location>
        <begin position="169"/>
        <end position="195"/>
    </location>
</feature>
<feature type="region of interest" description="Disordered" evidence="1">
    <location>
        <begin position="511"/>
        <end position="531"/>
    </location>
</feature>
<feature type="compositionally biased region" description="Polar residues" evidence="1">
    <location>
        <begin position="260"/>
        <end position="273"/>
    </location>
</feature>
<accession>A0AAD4LRP9</accession>
<comment type="caution">
    <text evidence="2">The sequence shown here is derived from an EMBL/GenBank/DDBJ whole genome shotgun (WGS) entry which is preliminary data.</text>
</comment>
<feature type="region of interest" description="Disordered" evidence="1">
    <location>
        <begin position="260"/>
        <end position="291"/>
    </location>
</feature>
<evidence type="ECO:0000313" key="3">
    <source>
        <dbReference type="Proteomes" id="UP001201163"/>
    </source>
</evidence>
<dbReference type="EMBL" id="JAKELL010000002">
    <property type="protein sequence ID" value="KAH9000081.1"/>
    <property type="molecule type" value="Genomic_DNA"/>
</dbReference>
<proteinExistence type="predicted"/>
<sequence>MEIILNYLSQAREPTQPPVACTSDDNDDDTGRDRGHSAPAPDPFARVTFRSIVRSSAAKGKKAKATPAKDTRAKDFSYDLALSEANYYAFLQTILEKHHLLQYKVTSQAVFPCKVQIPPSNKSDATDVVNFDEYEGLVTKIIKRRPTKAIIVFVDMRAVEKAFSKKSRNRPFLGSEDEDGDGLGGDQGDNTDADENLMGLSKIDYELARLRCMLEKKHATDHNGTYAYIDPTTGATVPLTPYMIKEWARAMYDGLATVSDPPQTTTFDQENCKSSLGSRNRASSSASTIGRGLSPEVSALSAVSDLFSSITTFMRPGHAVPTTPKPSDKLTSCALNSPPAIFNIPSKLERFLQAAESNGVPGVQSYHSSLLLKGYGPDIMHLIAVPDLVEVGVSPGDAIRLREYASKWWAQERQRVTKRSLSDITQVRAPLQTGSSSLAPISTPPNKRLRFEKRFYDGGGMTTYGCGIAKGTYDTVDYTWWVYSWELKEYDPLPPGKVPVFNDPGPPEPMVNGEGCDGAPPPPAPGLAQGI</sequence>
<reference evidence="2" key="1">
    <citation type="submission" date="2022-01" db="EMBL/GenBank/DDBJ databases">
        <title>Comparative genomics reveals a dynamic genome evolution in the ectomycorrhizal milk-cap (Lactarius) mushrooms.</title>
        <authorList>
            <consortium name="DOE Joint Genome Institute"/>
            <person name="Lebreton A."/>
            <person name="Tang N."/>
            <person name="Kuo A."/>
            <person name="LaButti K."/>
            <person name="Drula E."/>
            <person name="Barry K."/>
            <person name="Clum A."/>
            <person name="Lipzen A."/>
            <person name="Mousain D."/>
            <person name="Ng V."/>
            <person name="Wang R."/>
            <person name="Wang X."/>
            <person name="Dai Y."/>
            <person name="Henrissat B."/>
            <person name="Grigoriev I.V."/>
            <person name="Guerin-Laguette A."/>
            <person name="Yu F."/>
            <person name="Martin F.M."/>
        </authorList>
    </citation>
    <scope>NUCLEOTIDE SEQUENCE</scope>
    <source>
        <strain evidence="2">QP</strain>
    </source>
</reference>
<keyword evidence="3" id="KW-1185">Reference proteome</keyword>
<name>A0AAD4LRP9_9AGAM</name>